<gene>
    <name evidence="2" type="ORF">SAMN05443575_0823</name>
</gene>
<dbReference type="RefSeq" id="WP_073386219.1">
    <property type="nucleotide sequence ID" value="NZ_FQVU01000001.1"/>
</dbReference>
<keyword evidence="1" id="KW-0472">Membrane</keyword>
<keyword evidence="1" id="KW-0812">Transmembrane</keyword>
<dbReference type="Proteomes" id="UP000186132">
    <property type="component" value="Unassembled WGS sequence"/>
</dbReference>
<evidence type="ECO:0000256" key="1">
    <source>
        <dbReference type="SAM" id="Phobius"/>
    </source>
</evidence>
<sequence>MSTPSNDRPPVRRPRLSPAATVAVVVLLAIPCVALAAVPLYSREDPKIAGWPFFYWFQLLWVILTPIMTYAAYVIIKRSRGER</sequence>
<feature type="transmembrane region" description="Helical" evidence="1">
    <location>
        <begin position="53"/>
        <end position="76"/>
    </location>
</feature>
<feature type="transmembrane region" description="Helical" evidence="1">
    <location>
        <begin position="20"/>
        <end position="41"/>
    </location>
</feature>
<dbReference type="OrthoDB" id="123261at2"/>
<dbReference type="AlphaFoldDB" id="A0A1M5E9E4"/>
<evidence type="ECO:0000313" key="3">
    <source>
        <dbReference type="Proteomes" id="UP000186132"/>
    </source>
</evidence>
<evidence type="ECO:0008006" key="4">
    <source>
        <dbReference type="Google" id="ProtNLM"/>
    </source>
</evidence>
<protein>
    <recommendedName>
        <fullName evidence="4">DUF3311 domain-containing protein</fullName>
    </recommendedName>
</protein>
<accession>A0A1M5E9E4</accession>
<dbReference type="STRING" id="1206085.SAMN05443575_0823"/>
<proteinExistence type="predicted"/>
<organism evidence="2 3">
    <name type="scientific">Jatrophihabitans endophyticus</name>
    <dbReference type="NCBI Taxonomy" id="1206085"/>
    <lineage>
        <taxon>Bacteria</taxon>
        <taxon>Bacillati</taxon>
        <taxon>Actinomycetota</taxon>
        <taxon>Actinomycetes</taxon>
        <taxon>Jatrophihabitantales</taxon>
        <taxon>Jatrophihabitantaceae</taxon>
        <taxon>Jatrophihabitans</taxon>
    </lineage>
</organism>
<keyword evidence="1" id="KW-1133">Transmembrane helix</keyword>
<reference evidence="2 3" key="1">
    <citation type="submission" date="2016-11" db="EMBL/GenBank/DDBJ databases">
        <authorList>
            <person name="Jaros S."/>
            <person name="Januszkiewicz K."/>
            <person name="Wedrychowicz H."/>
        </authorList>
    </citation>
    <scope>NUCLEOTIDE SEQUENCE [LARGE SCALE GENOMIC DNA]</scope>
    <source>
        <strain evidence="2 3">DSM 45627</strain>
    </source>
</reference>
<evidence type="ECO:0000313" key="2">
    <source>
        <dbReference type="EMBL" id="SHF75692.1"/>
    </source>
</evidence>
<keyword evidence="3" id="KW-1185">Reference proteome</keyword>
<dbReference type="Pfam" id="PF11755">
    <property type="entry name" value="DUF3311"/>
    <property type="match status" value="1"/>
</dbReference>
<name>A0A1M5E9E4_9ACTN</name>
<dbReference type="EMBL" id="FQVU01000001">
    <property type="protein sequence ID" value="SHF75692.1"/>
    <property type="molecule type" value="Genomic_DNA"/>
</dbReference>
<dbReference type="InterPro" id="IPR021741">
    <property type="entry name" value="DUF3311"/>
</dbReference>